<evidence type="ECO:0000313" key="2">
    <source>
        <dbReference type="Proteomes" id="UP000542125"/>
    </source>
</evidence>
<dbReference type="AlphaFoldDB" id="A0A7Y9IQ84"/>
<gene>
    <name evidence="1" type="ORF">FHW18_000328</name>
</gene>
<keyword evidence="2" id="KW-1185">Reference proteome</keyword>
<evidence type="ECO:0000313" key="1">
    <source>
        <dbReference type="EMBL" id="NYE81057.1"/>
    </source>
</evidence>
<dbReference type="RefSeq" id="WP_179582711.1">
    <property type="nucleotide sequence ID" value="NZ_JACBYR010000001.1"/>
</dbReference>
<name>A0A7Y9IQ84_9BURK</name>
<organism evidence="1 2">
    <name type="scientific">Pigmentiphaga litoralis</name>
    <dbReference type="NCBI Taxonomy" id="516702"/>
    <lineage>
        <taxon>Bacteria</taxon>
        <taxon>Pseudomonadati</taxon>
        <taxon>Pseudomonadota</taxon>
        <taxon>Betaproteobacteria</taxon>
        <taxon>Burkholderiales</taxon>
        <taxon>Alcaligenaceae</taxon>
        <taxon>Pigmentiphaga</taxon>
    </lineage>
</organism>
<comment type="caution">
    <text evidence="1">The sequence shown here is derived from an EMBL/GenBank/DDBJ whole genome shotgun (WGS) entry which is preliminary data.</text>
</comment>
<dbReference type="Proteomes" id="UP000542125">
    <property type="component" value="Unassembled WGS sequence"/>
</dbReference>
<proteinExistence type="predicted"/>
<dbReference type="EMBL" id="JACBYR010000001">
    <property type="protein sequence ID" value="NYE81057.1"/>
    <property type="molecule type" value="Genomic_DNA"/>
</dbReference>
<sequence length="91" mass="10460">MRAIKKARKYISEHPEKQDAKTLAKLAVALQSNEDFPLHELYEMKLDSFELALEVLSDWRLDRYYTGKERLVEVAAGIGSHEERSAIVIAQ</sequence>
<protein>
    <submittedName>
        <fullName evidence="1">Uncharacterized protein</fullName>
    </submittedName>
</protein>
<reference evidence="1 2" key="1">
    <citation type="submission" date="2020-07" db="EMBL/GenBank/DDBJ databases">
        <title>Genomic Encyclopedia of Type Strains, Phase IV (KMG-V): Genome sequencing to study the core and pangenomes of soil and plant-associated prokaryotes.</title>
        <authorList>
            <person name="Whitman W."/>
        </authorList>
    </citation>
    <scope>NUCLEOTIDE SEQUENCE [LARGE SCALE GENOMIC DNA]</scope>
    <source>
        <strain evidence="1 2">SAS40</strain>
    </source>
</reference>
<accession>A0A7Y9IQ84</accession>